<organism evidence="3 4">
    <name type="scientific">Hujiaoplasma nucleasis</name>
    <dbReference type="NCBI Taxonomy" id="2725268"/>
    <lineage>
        <taxon>Bacteria</taxon>
        <taxon>Bacillati</taxon>
        <taxon>Mycoplasmatota</taxon>
        <taxon>Mollicutes</taxon>
        <taxon>Candidatus Izemoplasmatales</taxon>
        <taxon>Hujiaoplasmataceae</taxon>
        <taxon>Hujiaoplasma</taxon>
    </lineage>
</organism>
<accession>A0A7L6N3Q9</accession>
<dbReference type="InterPro" id="IPR018476">
    <property type="entry name" value="GlyceroP-diester-Pdiesterase_M"/>
</dbReference>
<keyword evidence="1" id="KW-1133">Transmembrane helix</keyword>
<dbReference type="RefSeq" id="WP_312032174.1">
    <property type="nucleotide sequence ID" value="NZ_CP051151.1"/>
</dbReference>
<evidence type="ECO:0000256" key="1">
    <source>
        <dbReference type="SAM" id="Phobius"/>
    </source>
</evidence>
<dbReference type="CDD" id="cd08556">
    <property type="entry name" value="GDPD"/>
    <property type="match status" value="1"/>
</dbReference>
<dbReference type="Pfam" id="PF03009">
    <property type="entry name" value="GDPD"/>
    <property type="match status" value="1"/>
</dbReference>
<dbReference type="SUPFAM" id="SSF51695">
    <property type="entry name" value="PLC-like phosphodiesterases"/>
    <property type="match status" value="1"/>
</dbReference>
<dbReference type="AlphaFoldDB" id="A0A7L6N3Q9"/>
<dbReference type="Pfam" id="PF10110">
    <property type="entry name" value="GPDPase_memb"/>
    <property type="match status" value="1"/>
</dbReference>
<feature type="transmembrane region" description="Helical" evidence="1">
    <location>
        <begin position="216"/>
        <end position="242"/>
    </location>
</feature>
<reference evidence="3 4" key="1">
    <citation type="submission" date="2020-04" db="EMBL/GenBank/DDBJ databases">
        <authorList>
            <person name="Zheng R.K."/>
            <person name="Sun C.M."/>
        </authorList>
    </citation>
    <scope>NUCLEOTIDE SEQUENCE [LARGE SCALE GENOMIC DNA]</scope>
    <source>
        <strain evidence="4">zrk29</strain>
    </source>
</reference>
<feature type="transmembrane region" description="Helical" evidence="1">
    <location>
        <begin position="20"/>
        <end position="38"/>
    </location>
</feature>
<protein>
    <recommendedName>
        <fullName evidence="2">GP-PDE domain-containing protein</fullName>
    </recommendedName>
</protein>
<evidence type="ECO:0000313" key="3">
    <source>
        <dbReference type="EMBL" id="QLY39695.1"/>
    </source>
</evidence>
<dbReference type="KEGG" id="tbk:HF295_02000"/>
<feature type="transmembrane region" description="Helical" evidence="1">
    <location>
        <begin position="314"/>
        <end position="334"/>
    </location>
</feature>
<dbReference type="InterPro" id="IPR017946">
    <property type="entry name" value="PLC-like_Pdiesterase_TIM-brl"/>
</dbReference>
<feature type="transmembrane region" description="Helical" evidence="1">
    <location>
        <begin position="165"/>
        <end position="187"/>
    </location>
</feature>
<evidence type="ECO:0000259" key="2">
    <source>
        <dbReference type="PROSITE" id="PS51704"/>
    </source>
</evidence>
<gene>
    <name evidence="3" type="ORF">HF295_02000</name>
</gene>
<feature type="transmembrane region" description="Helical" evidence="1">
    <location>
        <begin position="123"/>
        <end position="145"/>
    </location>
</feature>
<name>A0A7L6N3Q9_9MOLU</name>
<feature type="domain" description="GP-PDE" evidence="2">
    <location>
        <begin position="351"/>
        <end position="587"/>
    </location>
</feature>
<dbReference type="Gene3D" id="3.20.20.190">
    <property type="entry name" value="Phosphatidylinositol (PI) phosphodiesterase"/>
    <property type="match status" value="1"/>
</dbReference>
<evidence type="ECO:0000313" key="4">
    <source>
        <dbReference type="Proteomes" id="UP000512167"/>
    </source>
</evidence>
<dbReference type="PANTHER" id="PTHR46211">
    <property type="entry name" value="GLYCEROPHOSPHORYL DIESTER PHOSPHODIESTERASE"/>
    <property type="match status" value="1"/>
</dbReference>
<sequence>MRDLFKSMGSLIFFDIKKLIFVELFIKVMGFLVIYPLFRIGFYYSLELSGFNYISNNQLIDYLKQPSTIIIAFIFLFIFSVYLLLEYVLITILVDDAKKQNKSPYILFFKRAFSKYFLLLRKYHFFILLAIIIFFIVFEFGQIFLFTSSISLPESIIIDLQSINLSIGLILAIYLFLLWIFIEIIFFTHSLIHRSSTIKDAFTHSRLTLSKKRIKTFILLLSLNVILNLFLIIIYGLILFIASQIIGIIHGSNVIYSIIITSMYSIYWIIGIVFSAIIIPLNISLISHIYYQSNETMTLNIETYANQKQMDKKWLISFSILAFLIVFAFNIASISSSVSDTEDRFQILKQEEIIAHRGASMQAPENTLAALDLAINQGADAVEFDVKGTKDNIPILLHDDTLIRTTQFDIKLNVKDINYETIEKYEAGSWFSDDFSGEKIPTLEEAFQLIAGRTVAFMDMKTNNRIIELEVVRLIEAYEMENHVKIMSFDVNQLKRFKKLNPNLETILLVSDFYGQIDPLFYSDDIDHFALRISIIDRDPSIVKRIHHHGKRVYAWTVDTENQIVIGVNADVDGFITKRPIEAREIAHSKTSNDDFTALLERIFKVKK</sequence>
<keyword evidence="1" id="KW-0812">Transmembrane</keyword>
<dbReference type="EMBL" id="CP051151">
    <property type="protein sequence ID" value="QLY39695.1"/>
    <property type="molecule type" value="Genomic_DNA"/>
</dbReference>
<feature type="transmembrane region" description="Helical" evidence="1">
    <location>
        <begin position="69"/>
        <end position="94"/>
    </location>
</feature>
<proteinExistence type="predicted"/>
<feature type="transmembrane region" description="Helical" evidence="1">
    <location>
        <begin position="254"/>
        <end position="279"/>
    </location>
</feature>
<dbReference type="InterPro" id="IPR030395">
    <property type="entry name" value="GP_PDE_dom"/>
</dbReference>
<keyword evidence="1" id="KW-0472">Membrane</keyword>
<keyword evidence="4" id="KW-1185">Reference proteome</keyword>
<dbReference type="GO" id="GO:0008081">
    <property type="term" value="F:phosphoric diester hydrolase activity"/>
    <property type="evidence" value="ECO:0007669"/>
    <property type="project" value="InterPro"/>
</dbReference>
<dbReference type="PANTHER" id="PTHR46211:SF14">
    <property type="entry name" value="GLYCEROPHOSPHODIESTER PHOSPHODIESTERASE"/>
    <property type="match status" value="1"/>
</dbReference>
<dbReference type="Proteomes" id="UP000512167">
    <property type="component" value="Chromosome"/>
</dbReference>
<dbReference type="PROSITE" id="PS51704">
    <property type="entry name" value="GP_PDE"/>
    <property type="match status" value="1"/>
</dbReference>
<dbReference type="GO" id="GO:0006629">
    <property type="term" value="P:lipid metabolic process"/>
    <property type="evidence" value="ECO:0007669"/>
    <property type="project" value="InterPro"/>
</dbReference>